<reference evidence="14 15" key="1">
    <citation type="submission" date="2019-06" db="EMBL/GenBank/DDBJ databases">
        <title>Sequencing the genomes of 1000 actinobacteria strains.</title>
        <authorList>
            <person name="Klenk H.-P."/>
        </authorList>
    </citation>
    <scope>NUCLEOTIDE SEQUENCE [LARGE SCALE GENOMIC DNA]</scope>
    <source>
        <strain evidence="14 15">DSM 45671</strain>
    </source>
</reference>
<proteinExistence type="inferred from homology"/>
<keyword evidence="9 11" id="KW-0012">Acyltransferase</keyword>
<gene>
    <name evidence="14" type="ORF">FHX44_115674</name>
</gene>
<sequence length="481" mass="51597">MLHLPYPHANRNRENGDVVDRLSPLDASFLFAEHRTAAMHVGAVMTFAPPEDGPFDPEAFTELIGHRLALVPRYRQKVREVPGGLGLPVWVDDPDFDLRFHVRRSALPAPGTEEELLELVGRLLARQLDRSRPLWEVYLVEGLADGRFAVVTKSHHAMVDGLASMDVGAALLDLTPQPRDTPDDHWEPAPEPSGLELAASAAAHALRRPRDVLDVAGRALTDVREAVSTVGRTVEGVLAAGRSAATVRPVQPLNAATGQQRRYGMCRTSLAEHRAVRRAHGGTVNDVVLAVVTGAIRRWLISRGEPLTADTSVRAMVPVSVRARARGAAAAGNSISAYLVDLPVIEEDPVQRLAVVRDAMEVHKRSGQAVGAATLIKLVGLAPPIVHSLGARLASQYSSNFYNVLVTNVPGPPRPLYAMGARMLDMFPVVPLAGGQAVAIGITSYDNGVHYGLTADRDALPDVDLLAGFVAESLSELVALS</sequence>
<evidence type="ECO:0000313" key="15">
    <source>
        <dbReference type="Proteomes" id="UP000321261"/>
    </source>
</evidence>
<keyword evidence="7 11" id="KW-0319">Glycerol metabolism</keyword>
<evidence type="ECO:0000256" key="3">
    <source>
        <dbReference type="ARBA" id="ARBA00009587"/>
    </source>
</evidence>
<dbReference type="PANTHER" id="PTHR31650:SF1">
    <property type="entry name" value="WAX ESTER SYNTHASE_DIACYLGLYCEROL ACYLTRANSFERASE 4-RELATED"/>
    <property type="match status" value="1"/>
</dbReference>
<organism evidence="14 15">
    <name type="scientific">Pseudonocardia hierapolitana</name>
    <dbReference type="NCBI Taxonomy" id="1128676"/>
    <lineage>
        <taxon>Bacteria</taxon>
        <taxon>Bacillati</taxon>
        <taxon>Actinomycetota</taxon>
        <taxon>Actinomycetes</taxon>
        <taxon>Pseudonocardiales</taxon>
        <taxon>Pseudonocardiaceae</taxon>
        <taxon>Pseudonocardia</taxon>
    </lineage>
</organism>
<comment type="pathway">
    <text evidence="2">Lipid metabolism.</text>
</comment>
<dbReference type="InterPro" id="IPR009721">
    <property type="entry name" value="O-acyltransferase_WSD1_C"/>
</dbReference>
<dbReference type="SUPFAM" id="SSF52777">
    <property type="entry name" value="CoA-dependent acyltransferases"/>
    <property type="match status" value="1"/>
</dbReference>
<evidence type="ECO:0000256" key="1">
    <source>
        <dbReference type="ARBA" id="ARBA00004771"/>
    </source>
</evidence>
<evidence type="ECO:0000256" key="11">
    <source>
        <dbReference type="RuleBase" id="RU361241"/>
    </source>
</evidence>
<keyword evidence="6 11" id="KW-0808">Transferase</keyword>
<dbReference type="AlphaFoldDB" id="A0A561SXZ3"/>
<comment type="caution">
    <text evidence="14">The sequence shown here is derived from an EMBL/GenBank/DDBJ whole genome shotgun (WGS) entry which is preliminary data.</text>
</comment>
<dbReference type="Proteomes" id="UP000321261">
    <property type="component" value="Unassembled WGS sequence"/>
</dbReference>
<keyword evidence="5 11" id="KW-0444">Lipid biosynthesis</keyword>
<dbReference type="Gene3D" id="3.30.559.10">
    <property type="entry name" value="Chloramphenicol acetyltransferase-like domain"/>
    <property type="match status" value="1"/>
</dbReference>
<dbReference type="Pfam" id="PF03007">
    <property type="entry name" value="WS_DGAT_cat"/>
    <property type="match status" value="1"/>
</dbReference>
<dbReference type="GO" id="GO:0006071">
    <property type="term" value="P:glycerol metabolic process"/>
    <property type="evidence" value="ECO:0007669"/>
    <property type="project" value="UniProtKB-KW"/>
</dbReference>
<comment type="pathway">
    <text evidence="1 11">Glycerolipid metabolism; triacylglycerol biosynthesis.</text>
</comment>
<dbReference type="InterPro" id="IPR014292">
    <property type="entry name" value="Acyl_transf_WS/DGAT"/>
</dbReference>
<evidence type="ECO:0000256" key="8">
    <source>
        <dbReference type="ARBA" id="ARBA00023098"/>
    </source>
</evidence>
<dbReference type="EMBL" id="VIWU01000001">
    <property type="protein sequence ID" value="TWF79740.1"/>
    <property type="molecule type" value="Genomic_DNA"/>
</dbReference>
<dbReference type="EC" id="2.3.1.20" evidence="4 11"/>
<dbReference type="InterPro" id="IPR045034">
    <property type="entry name" value="O-acyltransferase_WSD1-like"/>
</dbReference>
<keyword evidence="8 11" id="KW-0443">Lipid metabolism</keyword>
<dbReference type="UniPathway" id="UPA00282"/>
<dbReference type="InterPro" id="IPR004255">
    <property type="entry name" value="O-acyltransferase_WSD1_N"/>
</dbReference>
<evidence type="ECO:0000256" key="9">
    <source>
        <dbReference type="ARBA" id="ARBA00023315"/>
    </source>
</evidence>
<dbReference type="GO" id="GO:0051701">
    <property type="term" value="P:biological process involved in interaction with host"/>
    <property type="evidence" value="ECO:0007669"/>
    <property type="project" value="TreeGrafter"/>
</dbReference>
<dbReference type="InterPro" id="IPR023213">
    <property type="entry name" value="CAT-like_dom_sf"/>
</dbReference>
<name>A0A561SXZ3_9PSEU</name>
<comment type="catalytic activity">
    <reaction evidence="10 11">
        <text>an acyl-CoA + a 1,2-diacyl-sn-glycerol = a triacyl-sn-glycerol + CoA</text>
        <dbReference type="Rhea" id="RHEA:10868"/>
        <dbReference type="ChEBI" id="CHEBI:17815"/>
        <dbReference type="ChEBI" id="CHEBI:57287"/>
        <dbReference type="ChEBI" id="CHEBI:58342"/>
        <dbReference type="ChEBI" id="CHEBI:64615"/>
        <dbReference type="EC" id="2.3.1.20"/>
    </reaction>
</comment>
<dbReference type="GO" id="GO:0071731">
    <property type="term" value="P:response to nitric oxide"/>
    <property type="evidence" value="ECO:0007669"/>
    <property type="project" value="TreeGrafter"/>
</dbReference>
<accession>A0A561SXZ3</accession>
<evidence type="ECO:0000256" key="6">
    <source>
        <dbReference type="ARBA" id="ARBA00022679"/>
    </source>
</evidence>
<dbReference type="PANTHER" id="PTHR31650">
    <property type="entry name" value="O-ACYLTRANSFERASE (WSD1-LIKE) FAMILY PROTEIN"/>
    <property type="match status" value="1"/>
</dbReference>
<evidence type="ECO:0000256" key="10">
    <source>
        <dbReference type="ARBA" id="ARBA00048109"/>
    </source>
</evidence>
<dbReference type="Pfam" id="PF06974">
    <property type="entry name" value="WS_DGAT_C"/>
    <property type="match status" value="1"/>
</dbReference>
<feature type="domain" description="O-acyltransferase WSD1-like N-terminal" evidence="12">
    <location>
        <begin position="22"/>
        <end position="288"/>
    </location>
</feature>
<feature type="domain" description="O-acyltransferase WSD1 C-terminal" evidence="13">
    <location>
        <begin position="332"/>
        <end position="477"/>
    </location>
</feature>
<comment type="similarity">
    <text evidence="3 11">Belongs to the long-chain O-acyltransferase family.</text>
</comment>
<evidence type="ECO:0000259" key="12">
    <source>
        <dbReference type="Pfam" id="PF03007"/>
    </source>
</evidence>
<dbReference type="GO" id="GO:0004144">
    <property type="term" value="F:diacylglycerol O-acyltransferase activity"/>
    <property type="evidence" value="ECO:0007669"/>
    <property type="project" value="UniProtKB-EC"/>
</dbReference>
<evidence type="ECO:0000256" key="7">
    <source>
        <dbReference type="ARBA" id="ARBA00022798"/>
    </source>
</evidence>
<protein>
    <recommendedName>
        <fullName evidence="4 11">Diacylglycerol O-acyltransferase</fullName>
        <ecNumber evidence="4 11">2.3.1.20</ecNumber>
    </recommendedName>
</protein>
<keyword evidence="15" id="KW-1185">Reference proteome</keyword>
<dbReference type="NCBIfam" id="TIGR02946">
    <property type="entry name" value="acyl_WS_DGAT"/>
    <property type="match status" value="1"/>
</dbReference>
<evidence type="ECO:0000256" key="5">
    <source>
        <dbReference type="ARBA" id="ARBA00022516"/>
    </source>
</evidence>
<evidence type="ECO:0000259" key="13">
    <source>
        <dbReference type="Pfam" id="PF06974"/>
    </source>
</evidence>
<dbReference type="GO" id="GO:0019432">
    <property type="term" value="P:triglyceride biosynthetic process"/>
    <property type="evidence" value="ECO:0007669"/>
    <property type="project" value="UniProtKB-UniPathway"/>
</dbReference>
<evidence type="ECO:0000256" key="4">
    <source>
        <dbReference type="ARBA" id="ARBA00013244"/>
    </source>
</evidence>
<dbReference type="GO" id="GO:0005886">
    <property type="term" value="C:plasma membrane"/>
    <property type="evidence" value="ECO:0007669"/>
    <property type="project" value="TreeGrafter"/>
</dbReference>
<evidence type="ECO:0000313" key="14">
    <source>
        <dbReference type="EMBL" id="TWF79740.1"/>
    </source>
</evidence>
<evidence type="ECO:0000256" key="2">
    <source>
        <dbReference type="ARBA" id="ARBA00005189"/>
    </source>
</evidence>
<dbReference type="GO" id="GO:0001666">
    <property type="term" value="P:response to hypoxia"/>
    <property type="evidence" value="ECO:0007669"/>
    <property type="project" value="TreeGrafter"/>
</dbReference>